<evidence type="ECO:0000313" key="2">
    <source>
        <dbReference type="EMBL" id="KAH7514896.1"/>
    </source>
</evidence>
<gene>
    <name evidence="2" type="ORF">FEM48_Zijuj11G0138900</name>
</gene>
<sequence length="292" mass="33538">MAYDTFLKIGAEVEVTSPDHTLRGTLFPAKIVGKGSVDTKFLVEYTTLEAQNDDGERLREEVELVLLRPLPPRERNYAFSFGDNVDAFFGGGWWEGAITEILDGSKKFGVYFRFAKQQFEFGKSCLRLHREWVKGNWVPPLLEKNVSVTEEAKARTRSKLHEGTRVEVCSDEDGLQGAWFAATIVKVVGKDTFLVQYETLKTEDETEFLTEEANRKNMRPYPPEAVKGFKLNDKVDALYNDGWWEGVICKVLRGGRYRVYFEGTGDYMNFDPSELRPHQDWIDETWVMSSQL</sequence>
<dbReference type="EMBL" id="JAEACU010000011">
    <property type="protein sequence ID" value="KAH7514896.1"/>
    <property type="molecule type" value="Genomic_DNA"/>
</dbReference>
<dbReference type="SMART" id="SM00743">
    <property type="entry name" value="Agenet"/>
    <property type="match status" value="4"/>
</dbReference>
<name>A0A978UJB5_ZIZJJ</name>
<feature type="domain" description="Agenet" evidence="1">
    <location>
        <begin position="5"/>
        <end position="75"/>
    </location>
</feature>
<evidence type="ECO:0000259" key="1">
    <source>
        <dbReference type="SMART" id="SM00743"/>
    </source>
</evidence>
<accession>A0A978UJB5</accession>
<feature type="domain" description="Agenet" evidence="1">
    <location>
        <begin position="77"/>
        <end position="134"/>
    </location>
</feature>
<feature type="domain" description="Agenet" evidence="1">
    <location>
        <begin position="227"/>
        <end position="283"/>
    </location>
</feature>
<protein>
    <recommendedName>
        <fullName evidence="1">Agenet domain-containing protein</fullName>
    </recommendedName>
</protein>
<dbReference type="SUPFAM" id="SSF63748">
    <property type="entry name" value="Tudor/PWWP/MBT"/>
    <property type="match status" value="1"/>
</dbReference>
<dbReference type="Pfam" id="PF05641">
    <property type="entry name" value="Agenet"/>
    <property type="match status" value="3"/>
</dbReference>
<dbReference type="AlphaFoldDB" id="A0A978UJB5"/>
<reference evidence="2" key="1">
    <citation type="journal article" date="2021" name="Front. Plant Sci.">
        <title>Chromosome-Scale Genome Assembly for Chinese Sour Jujube and Insights Into Its Genome Evolution and Domestication Signature.</title>
        <authorList>
            <person name="Shen L.-Y."/>
            <person name="Luo H."/>
            <person name="Wang X.-L."/>
            <person name="Wang X.-M."/>
            <person name="Qiu X.-J."/>
            <person name="Liu H."/>
            <person name="Zhou S.-S."/>
            <person name="Jia K.-H."/>
            <person name="Nie S."/>
            <person name="Bao Y.-T."/>
            <person name="Zhang R.-G."/>
            <person name="Yun Q.-Z."/>
            <person name="Chai Y.-H."/>
            <person name="Lu J.-Y."/>
            <person name="Li Y."/>
            <person name="Zhao S.-W."/>
            <person name="Mao J.-F."/>
            <person name="Jia S.-G."/>
            <person name="Mao Y.-M."/>
        </authorList>
    </citation>
    <scope>NUCLEOTIDE SEQUENCE</scope>
    <source>
        <strain evidence="2">AT0</strain>
        <tissue evidence="2">Leaf</tissue>
    </source>
</reference>
<dbReference type="PANTHER" id="PTHR31917">
    <property type="entry name" value="AGENET DOMAIN-CONTAINING PROTEIN-RELATED"/>
    <property type="match status" value="1"/>
</dbReference>
<dbReference type="PANTHER" id="PTHR31917:SF147">
    <property type="entry name" value="AGENET DOMAIN-CONTAINING PROTEIN"/>
    <property type="match status" value="1"/>
</dbReference>
<dbReference type="OrthoDB" id="2020707at2759"/>
<comment type="caution">
    <text evidence="2">The sequence shown here is derived from an EMBL/GenBank/DDBJ whole genome shotgun (WGS) entry which is preliminary data.</text>
</comment>
<organism evidence="2 3">
    <name type="scientific">Ziziphus jujuba var. spinosa</name>
    <dbReference type="NCBI Taxonomy" id="714518"/>
    <lineage>
        <taxon>Eukaryota</taxon>
        <taxon>Viridiplantae</taxon>
        <taxon>Streptophyta</taxon>
        <taxon>Embryophyta</taxon>
        <taxon>Tracheophyta</taxon>
        <taxon>Spermatophyta</taxon>
        <taxon>Magnoliopsida</taxon>
        <taxon>eudicotyledons</taxon>
        <taxon>Gunneridae</taxon>
        <taxon>Pentapetalae</taxon>
        <taxon>rosids</taxon>
        <taxon>fabids</taxon>
        <taxon>Rosales</taxon>
        <taxon>Rhamnaceae</taxon>
        <taxon>Paliureae</taxon>
        <taxon>Ziziphus</taxon>
    </lineage>
</organism>
<dbReference type="Gene3D" id="2.30.30.140">
    <property type="match status" value="1"/>
</dbReference>
<evidence type="ECO:0000313" key="3">
    <source>
        <dbReference type="Proteomes" id="UP000813462"/>
    </source>
</evidence>
<dbReference type="Proteomes" id="UP000813462">
    <property type="component" value="Unassembled WGS sequence"/>
</dbReference>
<dbReference type="CDD" id="cd20406">
    <property type="entry name" value="Tudor_Agenet_AtDUF_rpt2_4"/>
    <property type="match status" value="2"/>
</dbReference>
<dbReference type="CDD" id="cd20405">
    <property type="entry name" value="Tudor_Agenet_AtDUF_rpt1_3"/>
    <property type="match status" value="2"/>
</dbReference>
<dbReference type="InterPro" id="IPR008395">
    <property type="entry name" value="Agenet-like_dom"/>
</dbReference>
<feature type="domain" description="Agenet" evidence="1">
    <location>
        <begin position="158"/>
        <end position="226"/>
    </location>
</feature>
<dbReference type="InterPro" id="IPR014002">
    <property type="entry name" value="Agenet_dom_plant"/>
</dbReference>
<proteinExistence type="predicted"/>